<accession>A0A806KGP2</accession>
<sequence>MTRGNPRKIIFTPKFTYILLSCAAITLLGVLLALSRFWWYLDAYEKSQSYHFSDRIFSEYFSEIDYNFFYETERQNISKFESFGSFRRSFEAVAEAGERTYRYLPSAGRDALSYAVLSGGVKFAEFEMTRAGDVWELSGMRIFYSVLEGFTVTVSDKAAVFVNGLPVGREYVTRVEEPDAVQGAQLTYTIENMLFEPEVAVVYSDGERKTLYYQAAIGGYSDERSFAANVMDDWTLFVNGAPLGDEYIVESGVTEPELTRLRQSRRLYFYTGSFGELRLTAHGPEGAESALSDTGGRYFVQETPYREDLRDTLGPLAENAVKAYATYITTGEDFEDIRAYFEAGTAVYNAIRSTTPTGYEYIAFENAEASGFYYYGGDIYSCRVAVEQIVRRLTGVERRSRLDFTLFVVRSDGRFLVRELVSNE</sequence>
<reference evidence="2" key="1">
    <citation type="submission" date="2012-03" db="EMBL/GenBank/DDBJ databases">
        <title>Functional metagenomics reveals considerable lignocellulase gene clusters in the gut microbiome of a wood-feeding higher termite.</title>
        <authorList>
            <person name="Liu N."/>
        </authorList>
    </citation>
    <scope>NUCLEOTIDE SEQUENCE</scope>
</reference>
<keyword evidence="1" id="KW-0472">Membrane</keyword>
<name>A0A806KGP2_9BACT</name>
<organism evidence="2">
    <name type="scientific">uncultured bacterium contig00034</name>
    <dbReference type="NCBI Taxonomy" id="1181523"/>
    <lineage>
        <taxon>Bacteria</taxon>
        <taxon>environmental samples</taxon>
    </lineage>
</organism>
<keyword evidence="1" id="KW-1133">Transmembrane helix</keyword>
<evidence type="ECO:0000313" key="2">
    <source>
        <dbReference type="EMBL" id="AGS52143.1"/>
    </source>
</evidence>
<protein>
    <submittedName>
        <fullName evidence="2">Uncharacterized protein</fullName>
    </submittedName>
</protein>
<dbReference type="AlphaFoldDB" id="A0A806KGP2"/>
<proteinExistence type="predicted"/>
<keyword evidence="1" id="KW-0812">Transmembrane</keyword>
<dbReference type="EMBL" id="JQ844183">
    <property type="protein sequence ID" value="AGS52143.1"/>
    <property type="molecule type" value="Genomic_DNA"/>
</dbReference>
<evidence type="ECO:0000256" key="1">
    <source>
        <dbReference type="SAM" id="Phobius"/>
    </source>
</evidence>
<feature type="transmembrane region" description="Helical" evidence="1">
    <location>
        <begin position="15"/>
        <end position="39"/>
    </location>
</feature>